<dbReference type="Proteomes" id="UP000075714">
    <property type="component" value="Unassembled WGS sequence"/>
</dbReference>
<organism evidence="2 3">
    <name type="scientific">Gonium pectorale</name>
    <name type="common">Green alga</name>
    <dbReference type="NCBI Taxonomy" id="33097"/>
    <lineage>
        <taxon>Eukaryota</taxon>
        <taxon>Viridiplantae</taxon>
        <taxon>Chlorophyta</taxon>
        <taxon>core chlorophytes</taxon>
        <taxon>Chlorophyceae</taxon>
        <taxon>CS clade</taxon>
        <taxon>Chlamydomonadales</taxon>
        <taxon>Volvocaceae</taxon>
        <taxon>Gonium</taxon>
    </lineage>
</organism>
<keyword evidence="3" id="KW-1185">Reference proteome</keyword>
<gene>
    <name evidence="2" type="ORF">GPECTOR_13g745</name>
</gene>
<reference evidence="3" key="1">
    <citation type="journal article" date="2016" name="Nat. Commun.">
        <title>The Gonium pectorale genome demonstrates co-option of cell cycle regulation during the evolution of multicellularity.</title>
        <authorList>
            <person name="Hanschen E.R."/>
            <person name="Marriage T.N."/>
            <person name="Ferris P.J."/>
            <person name="Hamaji T."/>
            <person name="Toyoda A."/>
            <person name="Fujiyama A."/>
            <person name="Neme R."/>
            <person name="Noguchi H."/>
            <person name="Minakuchi Y."/>
            <person name="Suzuki M."/>
            <person name="Kawai-Toyooka H."/>
            <person name="Smith D.R."/>
            <person name="Sparks H."/>
            <person name="Anderson J."/>
            <person name="Bakaric R."/>
            <person name="Luria V."/>
            <person name="Karger A."/>
            <person name="Kirschner M.W."/>
            <person name="Durand P.M."/>
            <person name="Michod R.E."/>
            <person name="Nozaki H."/>
            <person name="Olson B.J."/>
        </authorList>
    </citation>
    <scope>NUCLEOTIDE SEQUENCE [LARGE SCALE GENOMIC DNA]</scope>
    <source>
        <strain evidence="3">NIES-2863</strain>
    </source>
</reference>
<comment type="caution">
    <text evidence="2">The sequence shown here is derived from an EMBL/GenBank/DDBJ whole genome shotgun (WGS) entry which is preliminary data.</text>
</comment>
<accession>A0A150GNA1</accession>
<protein>
    <submittedName>
        <fullName evidence="2">Uncharacterized protein</fullName>
    </submittedName>
</protein>
<feature type="compositionally biased region" description="Pro residues" evidence="1">
    <location>
        <begin position="772"/>
        <end position="786"/>
    </location>
</feature>
<sequence length="993" mass="100229">MPFLMLGGHKQAIAHTVRPTSQEVYPAASVRPNPLFETSTTDLRESPQVRAAAMLATAMVGYGFVRVASGGGAGGGGSVRSSVVTRAVAEVETPLLPTSSRARLERLDQLYFEIEELKARNARVWEIAMALMEQDASLTVASATVKAAESMDLDNPAEAAAAAIAANSLTAERLAAATASAAVPIAAAVATTASRPASPPPSRPSGGAARGAVADVTAAAAASVAATVAMKTEEFTYPKYDPLRNVLAGATAPSGAHKYDMLRGLLRSGRGSSGGGAVQGQGQGQVQSAHKYDLVFDLLQSLKTSGDPAAILASGDPKYDPVWCLLNMKAPTRGSEGASKYDVVGTLLQAALAASPQPSRYDPVAFILQAEPLTGSHKYDIAEALLRGSWQAPLAEGLQDVPSWDPVSGLVAGASASGSPASSPRRQVSKYDMVGQALEAAAALPDDLASGKWAAQQPKDLLLGRRDRRGAPPRQRPSYSKYDMVGAALTRLDQLPDELASGRWAAENGRELFVDTLSRTVDEGPWGLLSRVRHAGSTAMGAVASATAPVRNTVAKAVGLPYEVAPGVVVKVEGGRRSPAGSPPRLALGAMALAAGAGGKEAAQTEAESEAELPVLVFSFKNAPGSNPQKAKAKEAKVKKAPEAPQPAEATVAAAKVVEAAAVPAPAPAVSVVVPEPAATKPEPVVLEAPVKMEVSEPEASPAADAPKPAAVAAVEPVKLDATTQPPPAAAAAAPVREGTSAPVRGAVRITAPGAAVAAAAAVAKASSPSATPAPAPAPVPAPAPAPAGKAPAAPAPTSAAPAPAPAPAAAAKPLTPSPAAAPKPAAAPLKMNELAVDLLVVMSMQRSRGGAAPSMDELLERFGEGFADVAVQLRSLRGNGPLLGRHPAVARLLRAASAAGSDGKGMWSQLYDMLGAVRDAEAAMPAFLEDCRAPYPLVHGLLSTGDAGQAVSVLCTLCNLVPYASAAPAASAASAAAPATAPAERAVVTVQA</sequence>
<feature type="compositionally biased region" description="Low complexity" evidence="1">
    <location>
        <begin position="787"/>
        <end position="815"/>
    </location>
</feature>
<dbReference type="EMBL" id="LSYV01000014">
    <property type="protein sequence ID" value="KXZ51258.1"/>
    <property type="molecule type" value="Genomic_DNA"/>
</dbReference>
<proteinExistence type="predicted"/>
<feature type="region of interest" description="Disordered" evidence="1">
    <location>
        <begin position="191"/>
        <end position="210"/>
    </location>
</feature>
<dbReference type="AlphaFoldDB" id="A0A150GNA1"/>
<evidence type="ECO:0000256" key="1">
    <source>
        <dbReference type="SAM" id="MobiDB-lite"/>
    </source>
</evidence>
<name>A0A150GNA1_GONPE</name>
<evidence type="ECO:0000313" key="3">
    <source>
        <dbReference type="Proteomes" id="UP000075714"/>
    </source>
</evidence>
<feature type="region of interest" description="Disordered" evidence="1">
    <location>
        <begin position="768"/>
        <end position="826"/>
    </location>
</feature>
<evidence type="ECO:0000313" key="2">
    <source>
        <dbReference type="EMBL" id="KXZ51258.1"/>
    </source>
</evidence>
<dbReference type="OrthoDB" id="552913at2759"/>
<feature type="region of interest" description="Disordered" evidence="1">
    <location>
        <begin position="459"/>
        <end position="479"/>
    </location>
</feature>